<evidence type="ECO:0000313" key="2">
    <source>
        <dbReference type="Proteomes" id="UP000232688"/>
    </source>
</evidence>
<dbReference type="Proteomes" id="UP000232688">
    <property type="component" value="Unassembled WGS sequence"/>
</dbReference>
<reference evidence="1 2" key="2">
    <citation type="submission" date="2017-10" db="EMBL/GenBank/DDBJ databases">
        <title>Genome analyses suggest a sexual origin of heterokaryosis in a supposedly ancient asexual fungus.</title>
        <authorList>
            <person name="Corradi N."/>
            <person name="Sedzielewska K."/>
            <person name="Noel J."/>
            <person name="Charron P."/>
            <person name="Farinelli L."/>
            <person name="Marton T."/>
            <person name="Kruger M."/>
            <person name="Pelin A."/>
            <person name="Brachmann A."/>
            <person name="Corradi N."/>
        </authorList>
    </citation>
    <scope>NUCLEOTIDE SEQUENCE [LARGE SCALE GENOMIC DNA]</scope>
    <source>
        <strain evidence="1 2">A1</strain>
    </source>
</reference>
<proteinExistence type="predicted"/>
<gene>
    <name evidence="1" type="ORF">RhiirA1_482199</name>
</gene>
<comment type="caution">
    <text evidence="1">The sequence shown here is derived from an EMBL/GenBank/DDBJ whole genome shotgun (WGS) entry which is preliminary data.</text>
</comment>
<organism evidence="1 2">
    <name type="scientific">Rhizophagus irregularis</name>
    <dbReference type="NCBI Taxonomy" id="588596"/>
    <lineage>
        <taxon>Eukaryota</taxon>
        <taxon>Fungi</taxon>
        <taxon>Fungi incertae sedis</taxon>
        <taxon>Mucoromycota</taxon>
        <taxon>Glomeromycotina</taxon>
        <taxon>Glomeromycetes</taxon>
        <taxon>Glomerales</taxon>
        <taxon>Glomeraceae</taxon>
        <taxon>Rhizophagus</taxon>
    </lineage>
</organism>
<reference evidence="1 2" key="1">
    <citation type="submission" date="2017-10" db="EMBL/GenBank/DDBJ databases">
        <title>Extensive intraspecific genome diversity in a model arbuscular mycorrhizal fungus.</title>
        <authorList>
            <person name="Chen E.C.H."/>
            <person name="Morin E."/>
            <person name="Baudet D."/>
            <person name="Noel J."/>
            <person name="Ndikumana S."/>
            <person name="Charron P."/>
            <person name="St-Onge C."/>
            <person name="Giorgi J."/>
            <person name="Grigoriev I.V."/>
            <person name="Roux C."/>
            <person name="Martin F.M."/>
            <person name="Corradi N."/>
        </authorList>
    </citation>
    <scope>NUCLEOTIDE SEQUENCE [LARGE SCALE GENOMIC DNA]</scope>
    <source>
        <strain evidence="1 2">A1</strain>
    </source>
</reference>
<dbReference type="VEuPathDB" id="FungiDB:RhiirA1_482199"/>
<evidence type="ECO:0000313" key="1">
    <source>
        <dbReference type="EMBL" id="PKC52136.1"/>
    </source>
</evidence>
<dbReference type="EMBL" id="LLXH01006337">
    <property type="protein sequence ID" value="PKC52136.1"/>
    <property type="molecule type" value="Genomic_DNA"/>
</dbReference>
<accession>A0A2N0QM63</accession>
<protein>
    <submittedName>
        <fullName evidence="1">Uncharacterized protein</fullName>
    </submittedName>
</protein>
<name>A0A2N0QM63_9GLOM</name>
<dbReference type="AlphaFoldDB" id="A0A2N0QM63"/>
<sequence length="95" mass="11182">MFKETLSQKERNQLLALVTDQQRDFLMNQLKRGRETIFARFMMSEKVHAIIAADDIELKDDEQNVVDWKIINYIDHGFGNRHGKCACGRSLRDRL</sequence>